<gene>
    <name evidence="14" type="ORF">RRG08_012890</name>
</gene>
<protein>
    <recommendedName>
        <fullName evidence="4">Tryptophan--tRNA ligase, cytoplasmic</fullName>
        <ecNumber evidence="3">6.1.1.2</ecNumber>
    </recommendedName>
    <alternativeName>
        <fullName evidence="11">Tryptophanyl-tRNA synthetase</fullName>
    </alternativeName>
</protein>
<comment type="subcellular location">
    <subcellularLocation>
        <location evidence="1">Cytoplasm</location>
    </subcellularLocation>
</comment>
<evidence type="ECO:0000256" key="1">
    <source>
        <dbReference type="ARBA" id="ARBA00004496"/>
    </source>
</evidence>
<keyword evidence="8 12" id="KW-0067">ATP-binding</keyword>
<dbReference type="PRINTS" id="PR01039">
    <property type="entry name" value="TRNASYNTHTRP"/>
</dbReference>
<evidence type="ECO:0000256" key="10">
    <source>
        <dbReference type="ARBA" id="ARBA00023146"/>
    </source>
</evidence>
<dbReference type="InterPro" id="IPR001412">
    <property type="entry name" value="aa-tRNA-synth_I_CS"/>
</dbReference>
<evidence type="ECO:0000256" key="4">
    <source>
        <dbReference type="ARBA" id="ARBA00013782"/>
    </source>
</evidence>
<dbReference type="PANTHER" id="PTHR10055:SF1">
    <property type="entry name" value="TRYPTOPHAN--TRNA LIGASE, CYTOPLASMIC"/>
    <property type="match status" value="1"/>
</dbReference>
<dbReference type="PANTHER" id="PTHR10055">
    <property type="entry name" value="TRYPTOPHANYL-TRNA SYNTHETASE"/>
    <property type="match status" value="1"/>
</dbReference>
<evidence type="ECO:0000313" key="15">
    <source>
        <dbReference type="Proteomes" id="UP001283361"/>
    </source>
</evidence>
<dbReference type="FunFam" id="1.10.240.10:FF:000003">
    <property type="entry name" value="Tryptophan--tRNA ligase, cytoplasmic"/>
    <property type="match status" value="1"/>
</dbReference>
<dbReference type="InterPro" id="IPR002305">
    <property type="entry name" value="aa-tRNA-synth_Ic"/>
</dbReference>
<keyword evidence="7 12" id="KW-0547">Nucleotide-binding</keyword>
<dbReference type="Gene3D" id="3.40.50.620">
    <property type="entry name" value="HUPs"/>
    <property type="match status" value="1"/>
</dbReference>
<keyword evidence="10 12" id="KW-0030">Aminoacyl-tRNA synthetase</keyword>
<evidence type="ECO:0000256" key="5">
    <source>
        <dbReference type="ARBA" id="ARBA00022490"/>
    </source>
</evidence>
<dbReference type="FunFam" id="3.40.50.620:FF:000033">
    <property type="entry name" value="tryptophan--tRNA ligase, cytoplasmic"/>
    <property type="match status" value="1"/>
</dbReference>
<feature type="region of interest" description="Disordered" evidence="13">
    <location>
        <begin position="1"/>
        <end position="26"/>
    </location>
</feature>
<dbReference type="GO" id="GO:0004830">
    <property type="term" value="F:tryptophan-tRNA ligase activity"/>
    <property type="evidence" value="ECO:0007669"/>
    <property type="project" value="UniProtKB-EC"/>
</dbReference>
<dbReference type="InterPro" id="IPR002306">
    <property type="entry name" value="Trp-tRNA-ligase"/>
</dbReference>
<evidence type="ECO:0000256" key="2">
    <source>
        <dbReference type="ARBA" id="ARBA00005594"/>
    </source>
</evidence>
<comment type="caution">
    <text evidence="14">The sequence shown here is derived from an EMBL/GenBank/DDBJ whole genome shotgun (WGS) entry which is preliminary data.</text>
</comment>
<evidence type="ECO:0000256" key="13">
    <source>
        <dbReference type="SAM" id="MobiDB-lite"/>
    </source>
</evidence>
<evidence type="ECO:0000256" key="3">
    <source>
        <dbReference type="ARBA" id="ARBA00013161"/>
    </source>
</evidence>
<dbReference type="SUPFAM" id="SSF52374">
    <property type="entry name" value="Nucleotidylyl transferase"/>
    <property type="match status" value="1"/>
</dbReference>
<evidence type="ECO:0000256" key="9">
    <source>
        <dbReference type="ARBA" id="ARBA00022917"/>
    </source>
</evidence>
<dbReference type="AlphaFoldDB" id="A0AAE1E3M9"/>
<dbReference type="GO" id="GO:0005524">
    <property type="term" value="F:ATP binding"/>
    <property type="evidence" value="ECO:0007669"/>
    <property type="project" value="UniProtKB-KW"/>
</dbReference>
<dbReference type="PROSITE" id="PS00178">
    <property type="entry name" value="AA_TRNA_LIGASE_I"/>
    <property type="match status" value="1"/>
</dbReference>
<evidence type="ECO:0000256" key="12">
    <source>
        <dbReference type="RuleBase" id="RU363036"/>
    </source>
</evidence>
<dbReference type="Pfam" id="PF00579">
    <property type="entry name" value="tRNA-synt_1b"/>
    <property type="match status" value="1"/>
</dbReference>
<sequence>MAEPQAEQMASLDINSEGTNAEDEDFVDPWNVQSSSATGVDYQKLIVKFGCTAIDQELIDRVKSVTGKDPHWFLTRGVFFSHREMHKILDLYEQKKAFYLYTGRGPSSEAMHVGHLIPFLFTKWLQDTFDVPLVIQMTDDEKYLWKDITMEEVRRVALENVKDIISLGFDMEKTFIFCDFDYVGQCPEFYRTIVTIQKHVTFNQVKGIFGFGNSDSIGKIAFPAVQAAPSFSSSFPLIFNGKKDVPCLIPCAIDQDPYFRMTRDVAPRINLLKPALMHSVFFPALQGANSKMSASEPNSSIFLTDTPKQIKDKINKYAFSGGQATVEEHREKGGNCEVDISFQYLRFFLEDDEKLEKIRQDYTSGELLTGYLKKDLITILQKLIGDIQEKRKTVTDDLAKAFMTPRKLNFDY</sequence>
<evidence type="ECO:0000256" key="11">
    <source>
        <dbReference type="ARBA" id="ARBA00030268"/>
    </source>
</evidence>
<dbReference type="Proteomes" id="UP001283361">
    <property type="component" value="Unassembled WGS sequence"/>
</dbReference>
<keyword evidence="6 12" id="KW-0436">Ligase</keyword>
<keyword evidence="5" id="KW-0963">Cytoplasm</keyword>
<dbReference type="NCBIfam" id="TIGR00233">
    <property type="entry name" value="trpS"/>
    <property type="match status" value="1"/>
</dbReference>
<evidence type="ECO:0000256" key="6">
    <source>
        <dbReference type="ARBA" id="ARBA00022598"/>
    </source>
</evidence>
<dbReference type="GO" id="GO:0005737">
    <property type="term" value="C:cytoplasm"/>
    <property type="evidence" value="ECO:0007669"/>
    <property type="project" value="UniProtKB-SubCell"/>
</dbReference>
<evidence type="ECO:0000256" key="7">
    <source>
        <dbReference type="ARBA" id="ARBA00022741"/>
    </source>
</evidence>
<dbReference type="CDD" id="cd00806">
    <property type="entry name" value="TrpRS_core"/>
    <property type="match status" value="1"/>
</dbReference>
<organism evidence="14 15">
    <name type="scientific">Elysia crispata</name>
    <name type="common">lettuce slug</name>
    <dbReference type="NCBI Taxonomy" id="231223"/>
    <lineage>
        <taxon>Eukaryota</taxon>
        <taxon>Metazoa</taxon>
        <taxon>Spiralia</taxon>
        <taxon>Lophotrochozoa</taxon>
        <taxon>Mollusca</taxon>
        <taxon>Gastropoda</taxon>
        <taxon>Heterobranchia</taxon>
        <taxon>Euthyneura</taxon>
        <taxon>Panpulmonata</taxon>
        <taxon>Sacoglossa</taxon>
        <taxon>Placobranchoidea</taxon>
        <taxon>Plakobranchidae</taxon>
        <taxon>Elysia</taxon>
    </lineage>
</organism>
<dbReference type="EC" id="6.1.1.2" evidence="3"/>
<dbReference type="GO" id="GO:0006436">
    <property type="term" value="P:tryptophanyl-tRNA aminoacylation"/>
    <property type="evidence" value="ECO:0007669"/>
    <property type="project" value="InterPro"/>
</dbReference>
<accession>A0AAE1E3M9</accession>
<dbReference type="Gene3D" id="1.10.240.10">
    <property type="entry name" value="Tyrosyl-Transfer RNA Synthetase"/>
    <property type="match status" value="1"/>
</dbReference>
<name>A0AAE1E3M9_9GAST</name>
<keyword evidence="9 12" id="KW-0648">Protein biosynthesis</keyword>
<evidence type="ECO:0000256" key="8">
    <source>
        <dbReference type="ARBA" id="ARBA00022840"/>
    </source>
</evidence>
<dbReference type="InterPro" id="IPR014729">
    <property type="entry name" value="Rossmann-like_a/b/a_fold"/>
</dbReference>
<dbReference type="EMBL" id="JAWDGP010001273">
    <property type="protein sequence ID" value="KAK3793214.1"/>
    <property type="molecule type" value="Genomic_DNA"/>
</dbReference>
<keyword evidence="15" id="KW-1185">Reference proteome</keyword>
<comment type="similarity">
    <text evidence="2 12">Belongs to the class-I aminoacyl-tRNA synthetase family.</text>
</comment>
<reference evidence="14" key="1">
    <citation type="journal article" date="2023" name="G3 (Bethesda)">
        <title>A reference genome for the long-term kleptoplast-retaining sea slug Elysia crispata morphotype clarki.</title>
        <authorList>
            <person name="Eastman K.E."/>
            <person name="Pendleton A.L."/>
            <person name="Shaikh M.A."/>
            <person name="Suttiyut T."/>
            <person name="Ogas R."/>
            <person name="Tomko P."/>
            <person name="Gavelis G."/>
            <person name="Widhalm J.R."/>
            <person name="Wisecaver J.H."/>
        </authorList>
    </citation>
    <scope>NUCLEOTIDE SEQUENCE</scope>
    <source>
        <strain evidence="14">ECLA1</strain>
    </source>
</reference>
<proteinExistence type="inferred from homology"/>
<evidence type="ECO:0000313" key="14">
    <source>
        <dbReference type="EMBL" id="KAK3793214.1"/>
    </source>
</evidence>